<evidence type="ECO:0000256" key="8">
    <source>
        <dbReference type="SAM" id="Phobius"/>
    </source>
</evidence>
<keyword evidence="5 8" id="KW-0812">Transmembrane</keyword>
<feature type="transmembrane region" description="Helical" evidence="8">
    <location>
        <begin position="116"/>
        <end position="134"/>
    </location>
</feature>
<organism evidence="9 10">
    <name type="scientific">Candidatus Olsenella pullistercoris</name>
    <dbReference type="NCBI Taxonomy" id="2838712"/>
    <lineage>
        <taxon>Bacteria</taxon>
        <taxon>Bacillati</taxon>
        <taxon>Actinomycetota</taxon>
        <taxon>Coriobacteriia</taxon>
        <taxon>Coriobacteriales</taxon>
        <taxon>Atopobiaceae</taxon>
        <taxon>Olsenella</taxon>
    </lineage>
</organism>
<gene>
    <name evidence="9" type="ORF">IAA19_04815</name>
</gene>
<proteinExistence type="inferred from homology"/>
<keyword evidence="7 8" id="KW-0472">Membrane</keyword>
<dbReference type="PANTHER" id="PTHR34979">
    <property type="entry name" value="INNER MEMBRANE PROTEIN YGAZ"/>
    <property type="match status" value="1"/>
</dbReference>
<dbReference type="Pfam" id="PF03591">
    <property type="entry name" value="AzlC"/>
    <property type="match status" value="1"/>
</dbReference>
<evidence type="ECO:0000313" key="9">
    <source>
        <dbReference type="EMBL" id="HIZ46323.1"/>
    </source>
</evidence>
<evidence type="ECO:0000256" key="6">
    <source>
        <dbReference type="ARBA" id="ARBA00022989"/>
    </source>
</evidence>
<feature type="transmembrane region" description="Helical" evidence="8">
    <location>
        <begin position="187"/>
        <end position="206"/>
    </location>
</feature>
<protein>
    <submittedName>
        <fullName evidence="9">AzlC family ABC transporter permease</fullName>
    </submittedName>
</protein>
<keyword evidence="4" id="KW-1003">Cell membrane</keyword>
<reference evidence="9" key="2">
    <citation type="submission" date="2021-04" db="EMBL/GenBank/DDBJ databases">
        <authorList>
            <person name="Gilroy R."/>
        </authorList>
    </citation>
    <scope>NUCLEOTIDE SEQUENCE</scope>
    <source>
        <strain evidence="9">ChiHjej12B11-14209</strain>
    </source>
</reference>
<comment type="caution">
    <text evidence="9">The sequence shown here is derived from an EMBL/GenBank/DDBJ whole genome shotgun (WGS) entry which is preliminary data.</text>
</comment>
<comment type="similarity">
    <text evidence="2">Belongs to the AzlC family.</text>
</comment>
<evidence type="ECO:0000256" key="7">
    <source>
        <dbReference type="ARBA" id="ARBA00023136"/>
    </source>
</evidence>
<evidence type="ECO:0000256" key="1">
    <source>
        <dbReference type="ARBA" id="ARBA00004651"/>
    </source>
</evidence>
<keyword evidence="6 8" id="KW-1133">Transmembrane helix</keyword>
<evidence type="ECO:0000256" key="3">
    <source>
        <dbReference type="ARBA" id="ARBA00022448"/>
    </source>
</evidence>
<dbReference type="Proteomes" id="UP000824062">
    <property type="component" value="Unassembled WGS sequence"/>
</dbReference>
<reference evidence="9" key="1">
    <citation type="journal article" date="2021" name="PeerJ">
        <title>Extensive microbial diversity within the chicken gut microbiome revealed by metagenomics and culture.</title>
        <authorList>
            <person name="Gilroy R."/>
            <person name="Ravi A."/>
            <person name="Getino M."/>
            <person name="Pursley I."/>
            <person name="Horton D.L."/>
            <person name="Alikhan N.F."/>
            <person name="Baker D."/>
            <person name="Gharbi K."/>
            <person name="Hall N."/>
            <person name="Watson M."/>
            <person name="Adriaenssens E.M."/>
            <person name="Foster-Nyarko E."/>
            <person name="Jarju S."/>
            <person name="Secka A."/>
            <person name="Antonio M."/>
            <person name="Oren A."/>
            <person name="Chaudhuri R.R."/>
            <person name="La Ragione R."/>
            <person name="Hildebrand F."/>
            <person name="Pallen M.J."/>
        </authorList>
    </citation>
    <scope>NUCLEOTIDE SEQUENCE</scope>
    <source>
        <strain evidence="9">ChiHjej12B11-14209</strain>
    </source>
</reference>
<evidence type="ECO:0000256" key="5">
    <source>
        <dbReference type="ARBA" id="ARBA00022692"/>
    </source>
</evidence>
<dbReference type="InterPro" id="IPR011606">
    <property type="entry name" value="Brnchd-chn_aa_trnsp_permease"/>
</dbReference>
<comment type="subcellular location">
    <subcellularLocation>
        <location evidence="1">Cell membrane</location>
        <topology evidence="1">Multi-pass membrane protein</topology>
    </subcellularLocation>
</comment>
<dbReference type="GO" id="GO:0005886">
    <property type="term" value="C:plasma membrane"/>
    <property type="evidence" value="ECO:0007669"/>
    <property type="project" value="UniProtKB-SubCell"/>
</dbReference>
<name>A0A9D2EYX1_9ACTN</name>
<evidence type="ECO:0000313" key="10">
    <source>
        <dbReference type="Proteomes" id="UP000824062"/>
    </source>
</evidence>
<evidence type="ECO:0000256" key="4">
    <source>
        <dbReference type="ARBA" id="ARBA00022475"/>
    </source>
</evidence>
<accession>A0A9D2EYX1</accession>
<feature type="transmembrane region" description="Helical" evidence="8">
    <location>
        <begin position="140"/>
        <end position="158"/>
    </location>
</feature>
<dbReference type="AlphaFoldDB" id="A0A9D2EYX1"/>
<evidence type="ECO:0000256" key="2">
    <source>
        <dbReference type="ARBA" id="ARBA00010735"/>
    </source>
</evidence>
<keyword evidence="3" id="KW-0813">Transport</keyword>
<dbReference type="GO" id="GO:1903785">
    <property type="term" value="P:L-valine transmembrane transport"/>
    <property type="evidence" value="ECO:0007669"/>
    <property type="project" value="TreeGrafter"/>
</dbReference>
<sequence length="216" mass="21295">MLGYAAIGVPCGVMAAEVGLPPLAAFLLSATFYSGAGQFMMASLALAGTPVASMVASVALVSTRQLLYSAALSPYLASAPRPLAALFAATVTDESFGVNLERLAGDASWTPERATLVNLMSMLAWALANALGALVGPVLAIPTAIMSFAMTSIFVCLLAGQRWVARTIAAAATAAVAVVGLKAVGAGSLAVLLGALAGVAAGLAVGERGGRGGEGA</sequence>
<dbReference type="EMBL" id="DXBM01000044">
    <property type="protein sequence ID" value="HIZ46323.1"/>
    <property type="molecule type" value="Genomic_DNA"/>
</dbReference>
<feature type="transmembrane region" description="Helical" evidence="8">
    <location>
        <begin position="39"/>
        <end position="61"/>
    </location>
</feature>
<dbReference type="PANTHER" id="PTHR34979:SF1">
    <property type="entry name" value="INNER MEMBRANE PROTEIN YGAZ"/>
    <property type="match status" value="1"/>
</dbReference>